<sequence>MSQKIEESVFEKAILSSLYVESAFRCKLFPISAEAVNILIKYRNFMYSVSPIS</sequence>
<organism evidence="1 2">
    <name type="scientific">Heyndrickxia coagulans</name>
    <name type="common">Weizmannia coagulans</name>
    <dbReference type="NCBI Taxonomy" id="1398"/>
    <lineage>
        <taxon>Bacteria</taxon>
        <taxon>Bacillati</taxon>
        <taxon>Bacillota</taxon>
        <taxon>Bacilli</taxon>
        <taxon>Bacillales</taxon>
        <taxon>Bacillaceae</taxon>
        <taxon>Heyndrickxia</taxon>
    </lineage>
</organism>
<dbReference type="PATRIC" id="fig|1398.22.peg.3545"/>
<evidence type="ECO:0000313" key="2">
    <source>
        <dbReference type="Proteomes" id="UP000070376"/>
    </source>
</evidence>
<reference evidence="2" key="1">
    <citation type="submission" date="2016-01" db="EMBL/GenBank/DDBJ databases">
        <authorList>
            <person name="Mitreva M."/>
            <person name="Pepin K.H."/>
            <person name="Mihindukulasuriya K.A."/>
            <person name="Fulton R."/>
            <person name="Fronick C."/>
            <person name="O'Laughlin M."/>
            <person name="Miner T."/>
            <person name="Herter B."/>
            <person name="Rosa B.A."/>
            <person name="Cordes M."/>
            <person name="Tomlinson C."/>
            <person name="Wollam A."/>
            <person name="Palsikar V.B."/>
            <person name="Mardis E.R."/>
            <person name="Wilson R.K."/>
        </authorList>
    </citation>
    <scope>NUCLEOTIDE SEQUENCE [LARGE SCALE GENOMIC DNA]</scope>
    <source>
        <strain evidence="2">GED7749B</strain>
    </source>
</reference>
<gene>
    <name evidence="1" type="ORF">HMPREF3213_03537</name>
</gene>
<dbReference type="EMBL" id="LRPN01000182">
    <property type="protein sequence ID" value="KWZ76983.1"/>
    <property type="molecule type" value="Genomic_DNA"/>
</dbReference>
<protein>
    <submittedName>
        <fullName evidence="1">Uncharacterized protein</fullName>
    </submittedName>
</protein>
<comment type="caution">
    <text evidence="1">The sequence shown here is derived from an EMBL/GenBank/DDBJ whole genome shotgun (WGS) entry which is preliminary data.</text>
</comment>
<name>A0A133KBP3_HEYCO</name>
<accession>A0A133KBP3</accession>
<dbReference type="Proteomes" id="UP000070376">
    <property type="component" value="Unassembled WGS sequence"/>
</dbReference>
<evidence type="ECO:0000313" key="1">
    <source>
        <dbReference type="EMBL" id="KWZ76983.1"/>
    </source>
</evidence>
<dbReference type="AlphaFoldDB" id="A0A133KBP3"/>
<proteinExistence type="predicted"/>